<name>A0A1V1NQA6_9BACT</name>
<comment type="caution">
    <text evidence="2">The sequence shown here is derived from an EMBL/GenBank/DDBJ whole genome shotgun (WGS) entry which is preliminary data.</text>
</comment>
<evidence type="ECO:0000256" key="1">
    <source>
        <dbReference type="SAM" id="Phobius"/>
    </source>
</evidence>
<dbReference type="Proteomes" id="UP000189670">
    <property type="component" value="Unassembled WGS sequence"/>
</dbReference>
<dbReference type="AlphaFoldDB" id="A0A1V1NQA6"/>
<evidence type="ECO:0000313" key="2">
    <source>
        <dbReference type="EMBL" id="ETR64757.1"/>
    </source>
</evidence>
<feature type="transmembrane region" description="Helical" evidence="1">
    <location>
        <begin position="124"/>
        <end position="146"/>
    </location>
</feature>
<reference evidence="3" key="1">
    <citation type="submission" date="2012-11" db="EMBL/GenBank/DDBJ databases">
        <authorList>
            <person name="Lucero-Rivera Y.E."/>
            <person name="Tovar-Ramirez D."/>
        </authorList>
    </citation>
    <scope>NUCLEOTIDE SEQUENCE [LARGE SCALE GENOMIC DNA]</scope>
    <source>
        <strain evidence="3">Araruama</strain>
    </source>
</reference>
<proteinExistence type="predicted"/>
<keyword evidence="1" id="KW-0812">Transmembrane</keyword>
<evidence type="ECO:0000313" key="3">
    <source>
        <dbReference type="Proteomes" id="UP000189670"/>
    </source>
</evidence>
<keyword evidence="1" id="KW-0472">Membrane</keyword>
<feature type="non-terminal residue" evidence="2">
    <location>
        <position position="1"/>
    </location>
</feature>
<gene>
    <name evidence="2" type="ORF">OMM_15398</name>
</gene>
<accession>A0A1V1NQA6</accession>
<organism evidence="2 3">
    <name type="scientific">Candidatus Magnetoglobus multicellularis str. Araruama</name>
    <dbReference type="NCBI Taxonomy" id="890399"/>
    <lineage>
        <taxon>Bacteria</taxon>
        <taxon>Pseudomonadati</taxon>
        <taxon>Thermodesulfobacteriota</taxon>
        <taxon>Desulfobacteria</taxon>
        <taxon>Desulfobacterales</taxon>
        <taxon>Desulfobacteraceae</taxon>
        <taxon>Candidatus Magnetoglobus</taxon>
    </lineage>
</organism>
<keyword evidence="1" id="KW-1133">Transmembrane helix</keyword>
<protein>
    <submittedName>
        <fullName evidence="2">Uncharacterized protein</fullName>
    </submittedName>
</protein>
<sequence length="168" mass="18310">SVGGSLVFETVRMNVSLTLAREISFEVTFTLMLPTSSFVGVPVKVRVPALKLSHVGNELSLSRVAVYVNESPKSTSLKVLNANVKLNAESSDALRSAMLFATVGASLVFKIVRMNVSLALARDVSFAITFILILPTSSLVGCLKMFCFPHQNLATLARNYHYQVLRCK</sequence>
<dbReference type="EMBL" id="ATBP01003691">
    <property type="protein sequence ID" value="ETR64757.1"/>
    <property type="molecule type" value="Genomic_DNA"/>
</dbReference>
<feature type="non-terminal residue" evidence="2">
    <location>
        <position position="168"/>
    </location>
</feature>